<dbReference type="EMBL" id="BJNH01000041">
    <property type="protein sequence ID" value="GEC26669.1"/>
    <property type="molecule type" value="Genomic_DNA"/>
</dbReference>
<sequence>MAKGHPRPGERITPAESPPGNRLLSAPPERPGAANVQAMGGTGSLVLRTAAWCAGVLLAGAGLLTALVVGVGALVGPGEAHSDDRPDTALQEFTRLAADDPGAALRACTPARGTDFDALAGTLPAGAVVAEQRFAVVDGELLFLSAPVAGDELAERDGDRAVWVYGRHGFAAVTDDARALSPDLSGPALYGVDTETSGVVRVATCVEAALRASESGVAAEQGPAVPAGVAGGAGR</sequence>
<keyword evidence="4" id="KW-1185">Reference proteome</keyword>
<keyword evidence="2" id="KW-0812">Transmembrane</keyword>
<evidence type="ECO:0000313" key="4">
    <source>
        <dbReference type="Proteomes" id="UP000320693"/>
    </source>
</evidence>
<reference evidence="3 4" key="1">
    <citation type="submission" date="2019-06" db="EMBL/GenBank/DDBJ databases">
        <title>Whole genome shotgun sequence of Pseudonocardia saturnea NBRC 14499.</title>
        <authorList>
            <person name="Hosoyama A."/>
            <person name="Uohara A."/>
            <person name="Ohji S."/>
            <person name="Ichikawa N."/>
        </authorList>
    </citation>
    <scope>NUCLEOTIDE SEQUENCE [LARGE SCALE GENOMIC DNA]</scope>
    <source>
        <strain evidence="3 4">NBRC 14499</strain>
    </source>
</reference>
<name>A0ABQ0S197_9PSEU</name>
<accession>A0ABQ0S197</accession>
<keyword evidence="2" id="KW-1133">Transmembrane helix</keyword>
<keyword evidence="2" id="KW-0472">Membrane</keyword>
<evidence type="ECO:0000256" key="1">
    <source>
        <dbReference type="SAM" id="MobiDB-lite"/>
    </source>
</evidence>
<proteinExistence type="predicted"/>
<feature type="region of interest" description="Disordered" evidence="1">
    <location>
        <begin position="1"/>
        <end position="32"/>
    </location>
</feature>
<comment type="caution">
    <text evidence="3">The sequence shown here is derived from an EMBL/GenBank/DDBJ whole genome shotgun (WGS) entry which is preliminary data.</text>
</comment>
<evidence type="ECO:0000256" key="2">
    <source>
        <dbReference type="SAM" id="Phobius"/>
    </source>
</evidence>
<dbReference type="Proteomes" id="UP000320693">
    <property type="component" value="Unassembled WGS sequence"/>
</dbReference>
<organism evidence="3 4">
    <name type="scientific">Pseudonocardia saturnea</name>
    <dbReference type="NCBI Taxonomy" id="33909"/>
    <lineage>
        <taxon>Bacteria</taxon>
        <taxon>Bacillati</taxon>
        <taxon>Actinomycetota</taxon>
        <taxon>Actinomycetes</taxon>
        <taxon>Pseudonocardiales</taxon>
        <taxon>Pseudonocardiaceae</taxon>
        <taxon>Pseudonocardia</taxon>
    </lineage>
</organism>
<feature type="transmembrane region" description="Helical" evidence="2">
    <location>
        <begin position="49"/>
        <end position="75"/>
    </location>
</feature>
<protein>
    <submittedName>
        <fullName evidence="3">Uncharacterized protein</fullName>
    </submittedName>
</protein>
<gene>
    <name evidence="3" type="ORF">PSA01_36980</name>
</gene>
<evidence type="ECO:0000313" key="3">
    <source>
        <dbReference type="EMBL" id="GEC26669.1"/>
    </source>
</evidence>